<proteinExistence type="predicted"/>
<feature type="domain" description="HTH tetR-type" evidence="5">
    <location>
        <begin position="1"/>
        <end position="58"/>
    </location>
</feature>
<evidence type="ECO:0000256" key="2">
    <source>
        <dbReference type="ARBA" id="ARBA00023125"/>
    </source>
</evidence>
<dbReference type="InterPro" id="IPR009057">
    <property type="entry name" value="Homeodomain-like_sf"/>
</dbReference>
<dbReference type="InterPro" id="IPR036271">
    <property type="entry name" value="Tet_transcr_reg_TetR-rel_C_sf"/>
</dbReference>
<evidence type="ECO:0000313" key="6">
    <source>
        <dbReference type="EMBL" id="BCJ28766.1"/>
    </source>
</evidence>
<evidence type="ECO:0000256" key="1">
    <source>
        <dbReference type="ARBA" id="ARBA00023015"/>
    </source>
</evidence>
<dbReference type="PRINTS" id="PR00455">
    <property type="entry name" value="HTHTETR"/>
</dbReference>
<dbReference type="EMBL" id="AP023354">
    <property type="protein sequence ID" value="BCJ28766.1"/>
    <property type="molecule type" value="Genomic_DNA"/>
</dbReference>
<dbReference type="PROSITE" id="PS50977">
    <property type="entry name" value="HTH_TETR_2"/>
    <property type="match status" value="1"/>
</dbReference>
<feature type="DNA-binding region" description="H-T-H motif" evidence="4">
    <location>
        <begin position="21"/>
        <end position="40"/>
    </location>
</feature>
<name>A0A810L2W6_9ACTN</name>
<evidence type="ECO:0000259" key="5">
    <source>
        <dbReference type="PROSITE" id="PS50977"/>
    </source>
</evidence>
<keyword evidence="3" id="KW-0804">Transcription</keyword>
<dbReference type="Gene3D" id="1.10.357.10">
    <property type="entry name" value="Tetracycline Repressor, domain 2"/>
    <property type="match status" value="2"/>
</dbReference>
<dbReference type="KEGG" id="aser:Asera_28740"/>
<dbReference type="InterPro" id="IPR050109">
    <property type="entry name" value="HTH-type_TetR-like_transc_reg"/>
</dbReference>
<dbReference type="SUPFAM" id="SSF48498">
    <property type="entry name" value="Tetracyclin repressor-like, C-terminal domain"/>
    <property type="match status" value="1"/>
</dbReference>
<evidence type="ECO:0000256" key="4">
    <source>
        <dbReference type="PROSITE-ProRule" id="PRU00335"/>
    </source>
</evidence>
<keyword evidence="2 4" id="KW-0238">DNA-binding</keyword>
<dbReference type="Pfam" id="PF14246">
    <property type="entry name" value="TetR_C_7"/>
    <property type="match status" value="1"/>
</dbReference>
<sequence length="222" mass="24207">MAEIAEAGARVFLTKGYRAAGISDVAAALKLSHGAVYTYVRSKEALLYLALLRLTRPEALAGLEIPVATPTAAQVAAAFETGDDPFPVLTAAVGPDRPHVAVAAELAAVVDELYGFVEHNRHLLALVERCAADLPELAQYYFVRRRRALLASLAEFLERHLRSGALRPMPDVPAAARFIVETVTWFAWHRRDDPDSADLDDDACRRTVRHLLLAAFVPDTPA</sequence>
<evidence type="ECO:0000313" key="7">
    <source>
        <dbReference type="Proteomes" id="UP000680750"/>
    </source>
</evidence>
<dbReference type="Proteomes" id="UP000680750">
    <property type="component" value="Chromosome"/>
</dbReference>
<dbReference type="SUPFAM" id="SSF46689">
    <property type="entry name" value="Homeodomain-like"/>
    <property type="match status" value="1"/>
</dbReference>
<gene>
    <name evidence="6" type="ORF">Asera_28740</name>
</gene>
<dbReference type="AlphaFoldDB" id="A0A810L2W6"/>
<dbReference type="Pfam" id="PF00440">
    <property type="entry name" value="TetR_N"/>
    <property type="match status" value="1"/>
</dbReference>
<reference evidence="6" key="1">
    <citation type="submission" date="2020-08" db="EMBL/GenBank/DDBJ databases">
        <title>Whole genome shotgun sequence of Actinocatenispora sera NBRC 101916.</title>
        <authorList>
            <person name="Komaki H."/>
            <person name="Tamura T."/>
        </authorList>
    </citation>
    <scope>NUCLEOTIDE SEQUENCE</scope>
    <source>
        <strain evidence="6">NBRC 101916</strain>
    </source>
</reference>
<evidence type="ECO:0000256" key="3">
    <source>
        <dbReference type="ARBA" id="ARBA00023163"/>
    </source>
</evidence>
<accession>A0A810L2W6</accession>
<protein>
    <recommendedName>
        <fullName evidence="5">HTH tetR-type domain-containing protein</fullName>
    </recommendedName>
</protein>
<dbReference type="GO" id="GO:0003700">
    <property type="term" value="F:DNA-binding transcription factor activity"/>
    <property type="evidence" value="ECO:0007669"/>
    <property type="project" value="TreeGrafter"/>
</dbReference>
<keyword evidence="7" id="KW-1185">Reference proteome</keyword>
<dbReference type="InterPro" id="IPR039536">
    <property type="entry name" value="TetR_C_Proteobacteria"/>
</dbReference>
<organism evidence="6 7">
    <name type="scientific">Actinocatenispora sera</name>
    <dbReference type="NCBI Taxonomy" id="390989"/>
    <lineage>
        <taxon>Bacteria</taxon>
        <taxon>Bacillati</taxon>
        <taxon>Actinomycetota</taxon>
        <taxon>Actinomycetes</taxon>
        <taxon>Micromonosporales</taxon>
        <taxon>Micromonosporaceae</taxon>
        <taxon>Actinocatenispora</taxon>
    </lineage>
</organism>
<keyword evidence="1" id="KW-0805">Transcription regulation</keyword>
<dbReference type="InterPro" id="IPR001647">
    <property type="entry name" value="HTH_TetR"/>
</dbReference>
<dbReference type="GO" id="GO:0000976">
    <property type="term" value="F:transcription cis-regulatory region binding"/>
    <property type="evidence" value="ECO:0007669"/>
    <property type="project" value="TreeGrafter"/>
</dbReference>
<dbReference type="PANTHER" id="PTHR30055:SF234">
    <property type="entry name" value="HTH-TYPE TRANSCRIPTIONAL REGULATOR BETI"/>
    <property type="match status" value="1"/>
</dbReference>
<dbReference type="PANTHER" id="PTHR30055">
    <property type="entry name" value="HTH-TYPE TRANSCRIPTIONAL REGULATOR RUTR"/>
    <property type="match status" value="1"/>
</dbReference>